<dbReference type="OrthoDB" id="9811967at2"/>
<keyword evidence="1" id="KW-0472">Membrane</keyword>
<sequence>MKLLVVVLCLLSERFLIHSISYQRFSWFGDYFLLITNALEKRFKNTNPWIHLAAVVLPLVLLTALIYFLFQNLFFGFTGLLLSIAIFFYCLGPQNPFYPCSESDSKVGHSEFIGDYFARVNGQLFTVIFWYILAGPVAILSYRLIALCKNNDEVSQQAKQLSHILEWLPARITALLYLLVGNFQRSITTFLQYAVNITPDSSYLLLSECGLQAVKLNESDEVPIPNAEALVEHAAIVMVVFLALFTLAAWL</sequence>
<dbReference type="InterPro" id="IPR052966">
    <property type="entry name" value="Beta-lactamase_Reg"/>
</dbReference>
<gene>
    <name evidence="2" type="ORF">Lwor_0632</name>
</gene>
<dbReference type="STRING" id="45076.Lwor_0632"/>
<keyword evidence="1" id="KW-1133">Transmembrane helix</keyword>
<comment type="caution">
    <text evidence="2">The sequence shown here is derived from an EMBL/GenBank/DDBJ whole genome shotgun (WGS) entry which is preliminary data.</text>
</comment>
<feature type="transmembrane region" description="Helical" evidence="1">
    <location>
        <begin position="49"/>
        <end position="68"/>
    </location>
</feature>
<name>A0A0W1AJ45_9GAMM</name>
<dbReference type="PANTHER" id="PTHR38684:SF1">
    <property type="entry name" value="PROTEIN AMPE"/>
    <property type="match status" value="1"/>
</dbReference>
<dbReference type="Pfam" id="PF17113">
    <property type="entry name" value="AmpE"/>
    <property type="match status" value="1"/>
</dbReference>
<feature type="transmembrane region" description="Helical" evidence="1">
    <location>
        <begin position="73"/>
        <end position="91"/>
    </location>
</feature>
<dbReference type="InterPro" id="IPR031347">
    <property type="entry name" value="AmpE"/>
</dbReference>
<feature type="transmembrane region" description="Helical" evidence="1">
    <location>
        <begin position="124"/>
        <end position="144"/>
    </location>
</feature>
<dbReference type="AlphaFoldDB" id="A0A0W1AJ45"/>
<dbReference type="Proteomes" id="UP000054662">
    <property type="component" value="Unassembled WGS sequence"/>
</dbReference>
<keyword evidence="3" id="KW-1185">Reference proteome</keyword>
<feature type="transmembrane region" description="Helical" evidence="1">
    <location>
        <begin position="230"/>
        <end position="250"/>
    </location>
</feature>
<organism evidence="2 3">
    <name type="scientific">Legionella worsleiensis</name>
    <dbReference type="NCBI Taxonomy" id="45076"/>
    <lineage>
        <taxon>Bacteria</taxon>
        <taxon>Pseudomonadati</taxon>
        <taxon>Pseudomonadota</taxon>
        <taxon>Gammaproteobacteria</taxon>
        <taxon>Legionellales</taxon>
        <taxon>Legionellaceae</taxon>
        <taxon>Legionella</taxon>
    </lineage>
</organism>
<accession>A0A0W1AJ45</accession>
<dbReference type="GO" id="GO:0046677">
    <property type="term" value="P:response to antibiotic"/>
    <property type="evidence" value="ECO:0007669"/>
    <property type="project" value="TreeGrafter"/>
</dbReference>
<dbReference type="PANTHER" id="PTHR38684">
    <property type="entry name" value="PROTEIN AMPE"/>
    <property type="match status" value="1"/>
</dbReference>
<evidence type="ECO:0000313" key="3">
    <source>
        <dbReference type="Proteomes" id="UP000054662"/>
    </source>
</evidence>
<evidence type="ECO:0000256" key="1">
    <source>
        <dbReference type="SAM" id="Phobius"/>
    </source>
</evidence>
<protein>
    <submittedName>
        <fullName evidence="2">Inner membrane protein AmpE</fullName>
    </submittedName>
</protein>
<dbReference type="PATRIC" id="fig|45076.6.peg.695"/>
<dbReference type="GO" id="GO:0005886">
    <property type="term" value="C:plasma membrane"/>
    <property type="evidence" value="ECO:0007669"/>
    <property type="project" value="TreeGrafter"/>
</dbReference>
<evidence type="ECO:0000313" key="2">
    <source>
        <dbReference type="EMBL" id="KTD81355.1"/>
    </source>
</evidence>
<reference evidence="2 3" key="1">
    <citation type="submission" date="2015-11" db="EMBL/GenBank/DDBJ databases">
        <title>Genomic analysis of 38 Legionella species identifies large and diverse effector repertoires.</title>
        <authorList>
            <person name="Burstein D."/>
            <person name="Amaro F."/>
            <person name="Zusman T."/>
            <person name="Lifshitz Z."/>
            <person name="Cohen O."/>
            <person name="Gilbert J.A."/>
            <person name="Pupko T."/>
            <person name="Shuman H.A."/>
            <person name="Segal G."/>
        </authorList>
    </citation>
    <scope>NUCLEOTIDE SEQUENCE [LARGE SCALE GENOMIC DNA]</scope>
    <source>
        <strain evidence="2 3">ATCC 49508</strain>
    </source>
</reference>
<dbReference type="RefSeq" id="WP_058492469.1">
    <property type="nucleotide sequence ID" value="NZ_CBCRUR010000010.1"/>
</dbReference>
<dbReference type="EMBL" id="LNZC01000005">
    <property type="protein sequence ID" value="KTD81355.1"/>
    <property type="molecule type" value="Genomic_DNA"/>
</dbReference>
<keyword evidence="1" id="KW-0812">Transmembrane</keyword>
<proteinExistence type="predicted"/>